<dbReference type="AlphaFoldDB" id="A0A1C4CLT5"/>
<dbReference type="InterPro" id="IPR013324">
    <property type="entry name" value="RNA_pol_sigma_r3/r4-like"/>
</dbReference>
<proteinExistence type="predicted"/>
<evidence type="ECO:0000313" key="1">
    <source>
        <dbReference type="EMBL" id="SCC20003.1"/>
    </source>
</evidence>
<name>A0A1C4CLT5_9BACT</name>
<organism evidence="1 2">
    <name type="scientific">Chitinophaga costaii</name>
    <dbReference type="NCBI Taxonomy" id="1335309"/>
    <lineage>
        <taxon>Bacteria</taxon>
        <taxon>Pseudomonadati</taxon>
        <taxon>Bacteroidota</taxon>
        <taxon>Chitinophagia</taxon>
        <taxon>Chitinophagales</taxon>
        <taxon>Chitinophagaceae</taxon>
        <taxon>Chitinophaga</taxon>
    </lineage>
</organism>
<reference evidence="1 2" key="1">
    <citation type="submission" date="2016-08" db="EMBL/GenBank/DDBJ databases">
        <authorList>
            <person name="Seilhamer J.J."/>
        </authorList>
    </citation>
    <scope>NUCLEOTIDE SEQUENCE [LARGE SCALE GENOMIC DNA]</scope>
    <source>
        <strain evidence="1 2">A37T2</strain>
    </source>
</reference>
<accession>A0A1C4CLT5</accession>
<dbReference type="SUPFAM" id="SSF88659">
    <property type="entry name" value="Sigma3 and sigma4 domains of RNA polymerase sigma factors"/>
    <property type="match status" value="1"/>
</dbReference>
<sequence>MTYAEIAATLGIGKDAVNKSLQAASKNIANYIIKHQDILSVLLFLFF</sequence>
<gene>
    <name evidence="1" type="ORF">GA0116948_104190</name>
</gene>
<protein>
    <submittedName>
        <fullName evidence="1">Uncharacterized protein</fullName>
    </submittedName>
</protein>
<evidence type="ECO:0000313" key="2">
    <source>
        <dbReference type="Proteomes" id="UP000242818"/>
    </source>
</evidence>
<dbReference type="EMBL" id="FMAR01000004">
    <property type="protein sequence ID" value="SCC20003.1"/>
    <property type="molecule type" value="Genomic_DNA"/>
</dbReference>
<dbReference type="Proteomes" id="UP000242818">
    <property type="component" value="Unassembled WGS sequence"/>
</dbReference>
<keyword evidence="2" id="KW-1185">Reference proteome</keyword>